<dbReference type="EMBL" id="CP036526">
    <property type="protein sequence ID" value="QDT12176.1"/>
    <property type="molecule type" value="Genomic_DNA"/>
</dbReference>
<evidence type="ECO:0000313" key="1">
    <source>
        <dbReference type="EMBL" id="QDT12176.1"/>
    </source>
</evidence>
<dbReference type="Proteomes" id="UP000319817">
    <property type="component" value="Chromosome"/>
</dbReference>
<reference evidence="1 2" key="1">
    <citation type="submission" date="2019-02" db="EMBL/GenBank/DDBJ databases">
        <title>Deep-cultivation of Planctomycetes and their phenomic and genomic characterization uncovers novel biology.</title>
        <authorList>
            <person name="Wiegand S."/>
            <person name="Jogler M."/>
            <person name="Boedeker C."/>
            <person name="Pinto D."/>
            <person name="Vollmers J."/>
            <person name="Rivas-Marin E."/>
            <person name="Kohn T."/>
            <person name="Peeters S.H."/>
            <person name="Heuer A."/>
            <person name="Rast P."/>
            <person name="Oberbeckmann S."/>
            <person name="Bunk B."/>
            <person name="Jeske O."/>
            <person name="Meyerdierks A."/>
            <person name="Storesund J.E."/>
            <person name="Kallscheuer N."/>
            <person name="Luecker S."/>
            <person name="Lage O.M."/>
            <person name="Pohl T."/>
            <person name="Merkel B.J."/>
            <person name="Hornburger P."/>
            <person name="Mueller R.-W."/>
            <person name="Bruemmer F."/>
            <person name="Labrenz M."/>
            <person name="Spormann A.M."/>
            <person name="Op den Camp H."/>
            <person name="Overmann J."/>
            <person name="Amann R."/>
            <person name="Jetten M.S.M."/>
            <person name="Mascher T."/>
            <person name="Medema M.H."/>
            <person name="Devos D.P."/>
            <person name="Kaster A.-K."/>
            <person name="Ovreas L."/>
            <person name="Rohde M."/>
            <person name="Galperin M.Y."/>
            <person name="Jogler C."/>
        </authorList>
    </citation>
    <scope>NUCLEOTIDE SEQUENCE [LARGE SCALE GENOMIC DNA]</scope>
    <source>
        <strain evidence="1 2">K23_9</strain>
    </source>
</reference>
<keyword evidence="2" id="KW-1185">Reference proteome</keyword>
<name>A0A517NYI1_9BACT</name>
<gene>
    <name evidence="1" type="ORF">K239x_41850</name>
</gene>
<proteinExistence type="predicted"/>
<accession>A0A517NYI1</accession>
<dbReference type="AlphaFoldDB" id="A0A517NYI1"/>
<evidence type="ECO:0000313" key="2">
    <source>
        <dbReference type="Proteomes" id="UP000319817"/>
    </source>
</evidence>
<sequence length="45" mass="5120">MAMLNYQICMFASDFKVSRMCVLYAPSWNPQKCSTQVAVDVCPKN</sequence>
<protein>
    <submittedName>
        <fullName evidence="1">Uncharacterized protein</fullName>
    </submittedName>
</protein>
<organism evidence="1 2">
    <name type="scientific">Stieleria marina</name>
    <dbReference type="NCBI Taxonomy" id="1930275"/>
    <lineage>
        <taxon>Bacteria</taxon>
        <taxon>Pseudomonadati</taxon>
        <taxon>Planctomycetota</taxon>
        <taxon>Planctomycetia</taxon>
        <taxon>Pirellulales</taxon>
        <taxon>Pirellulaceae</taxon>
        <taxon>Stieleria</taxon>
    </lineage>
</organism>